<protein>
    <submittedName>
        <fullName evidence="1">Uncharacterized protein</fullName>
    </submittedName>
</protein>
<proteinExistence type="predicted"/>
<dbReference type="GO" id="GO:0003950">
    <property type="term" value="F:NAD+ poly-ADP-ribosyltransferase activity"/>
    <property type="evidence" value="ECO:0007669"/>
    <property type="project" value="TreeGrafter"/>
</dbReference>
<gene>
    <name evidence="1" type="ORF">FGO68_gene7432</name>
</gene>
<dbReference type="InterPro" id="IPR051712">
    <property type="entry name" value="ARTD-AVP"/>
</dbReference>
<evidence type="ECO:0000313" key="2">
    <source>
        <dbReference type="Proteomes" id="UP000785679"/>
    </source>
</evidence>
<dbReference type="SUPFAM" id="SSF56399">
    <property type="entry name" value="ADP-ribosylation"/>
    <property type="match status" value="1"/>
</dbReference>
<dbReference type="EMBL" id="RRYP01021306">
    <property type="protein sequence ID" value="TNV72691.1"/>
    <property type="molecule type" value="Genomic_DNA"/>
</dbReference>
<dbReference type="AlphaFoldDB" id="A0A8J8NCY2"/>
<comment type="caution">
    <text evidence="1">The sequence shown here is derived from an EMBL/GenBank/DDBJ whole genome shotgun (WGS) entry which is preliminary data.</text>
</comment>
<evidence type="ECO:0000313" key="1">
    <source>
        <dbReference type="EMBL" id="TNV72691.1"/>
    </source>
</evidence>
<accession>A0A8J8NCY2</accession>
<dbReference type="OrthoDB" id="302958at2759"/>
<dbReference type="GO" id="GO:0005634">
    <property type="term" value="C:nucleus"/>
    <property type="evidence" value="ECO:0007669"/>
    <property type="project" value="TreeGrafter"/>
</dbReference>
<organism evidence="1 2">
    <name type="scientific">Halteria grandinella</name>
    <dbReference type="NCBI Taxonomy" id="5974"/>
    <lineage>
        <taxon>Eukaryota</taxon>
        <taxon>Sar</taxon>
        <taxon>Alveolata</taxon>
        <taxon>Ciliophora</taxon>
        <taxon>Intramacronucleata</taxon>
        <taxon>Spirotrichea</taxon>
        <taxon>Stichotrichia</taxon>
        <taxon>Sporadotrichida</taxon>
        <taxon>Halteriidae</taxon>
        <taxon>Halteria</taxon>
    </lineage>
</organism>
<keyword evidence="2" id="KW-1185">Reference proteome</keyword>
<dbReference type="Proteomes" id="UP000785679">
    <property type="component" value="Unassembled WGS sequence"/>
</dbReference>
<reference evidence="1" key="1">
    <citation type="submission" date="2019-06" db="EMBL/GenBank/DDBJ databases">
        <authorList>
            <person name="Zheng W."/>
        </authorList>
    </citation>
    <scope>NUCLEOTIDE SEQUENCE</scope>
    <source>
        <strain evidence="1">QDHG01</strain>
    </source>
</reference>
<dbReference type="PANTHER" id="PTHR45740">
    <property type="entry name" value="POLY [ADP-RIBOSE] POLYMERASE"/>
    <property type="match status" value="1"/>
</dbReference>
<dbReference type="PANTHER" id="PTHR45740:SF6">
    <property type="entry name" value="PROTEIN MONO-ADP-RIBOSYLTRANSFERASE PARP12"/>
    <property type="match status" value="1"/>
</dbReference>
<dbReference type="GO" id="GO:1990404">
    <property type="term" value="F:NAD+-protein mono-ADP-ribosyltransferase activity"/>
    <property type="evidence" value="ECO:0007669"/>
    <property type="project" value="TreeGrafter"/>
</dbReference>
<name>A0A8J8NCY2_HALGN</name>
<sequence>MTTEIKLKILGLKSKEINTILKSAFNKAIDLPQDWEQIGRLITEQNDLLVFSLARGSPEWNKVHNKFKLSMPASEVQRIERIQNIKLWNGFEKEMYAVKWRYGDDEVDWRELFYGSKDTPPQDIYMSENGFKTFYNYGIHQVVSYFAKNSYYCSQNSYQVPSTTEKQMFLATVIDCDKLQEDPDRYVREAHAIPATGKSAESMNDDYADLYEINSNRKAYPSYLITYQ</sequence>
<dbReference type="Gene3D" id="3.90.228.10">
    <property type="match status" value="1"/>
</dbReference>